<accession>A0ABX7BXN6</accession>
<dbReference type="InterPro" id="IPR000160">
    <property type="entry name" value="GGDEF_dom"/>
</dbReference>
<dbReference type="NCBIfam" id="TIGR00254">
    <property type="entry name" value="GGDEF"/>
    <property type="match status" value="1"/>
</dbReference>
<feature type="domain" description="GGDEF" evidence="4">
    <location>
        <begin position="445"/>
        <end position="579"/>
    </location>
</feature>
<dbReference type="PROSITE" id="PS50887">
    <property type="entry name" value="GGDEF"/>
    <property type="match status" value="1"/>
</dbReference>
<dbReference type="PANTHER" id="PTHR45138">
    <property type="entry name" value="REGULATORY COMPONENTS OF SENSORY TRANSDUCTION SYSTEM"/>
    <property type="match status" value="1"/>
</dbReference>
<evidence type="ECO:0000256" key="3">
    <source>
        <dbReference type="SAM" id="Phobius"/>
    </source>
</evidence>
<dbReference type="CDD" id="cd01949">
    <property type="entry name" value="GGDEF"/>
    <property type="match status" value="1"/>
</dbReference>
<feature type="transmembrane region" description="Helical" evidence="3">
    <location>
        <begin position="304"/>
        <end position="327"/>
    </location>
</feature>
<protein>
    <recommendedName>
        <fullName evidence="1">diguanylate cyclase</fullName>
        <ecNumber evidence="1">2.7.7.65</ecNumber>
    </recommendedName>
</protein>
<dbReference type="InterPro" id="IPR029787">
    <property type="entry name" value="Nucleotide_cyclase"/>
</dbReference>
<dbReference type="Proteomes" id="UP000595460">
    <property type="component" value="Chromosome"/>
</dbReference>
<dbReference type="SMART" id="SM00267">
    <property type="entry name" value="GGDEF"/>
    <property type="match status" value="1"/>
</dbReference>
<dbReference type="PANTHER" id="PTHR45138:SF9">
    <property type="entry name" value="DIGUANYLATE CYCLASE DGCM-RELATED"/>
    <property type="match status" value="1"/>
</dbReference>
<comment type="catalytic activity">
    <reaction evidence="2">
        <text>2 GTP = 3',3'-c-di-GMP + 2 diphosphate</text>
        <dbReference type="Rhea" id="RHEA:24898"/>
        <dbReference type="ChEBI" id="CHEBI:33019"/>
        <dbReference type="ChEBI" id="CHEBI:37565"/>
        <dbReference type="ChEBI" id="CHEBI:58805"/>
        <dbReference type="EC" id="2.7.7.65"/>
    </reaction>
</comment>
<dbReference type="InterPro" id="IPR043128">
    <property type="entry name" value="Rev_trsase/Diguanyl_cyclase"/>
</dbReference>
<evidence type="ECO:0000259" key="4">
    <source>
        <dbReference type="PROSITE" id="PS50887"/>
    </source>
</evidence>
<keyword evidence="3" id="KW-0812">Transmembrane</keyword>
<evidence type="ECO:0000313" key="6">
    <source>
        <dbReference type="Proteomes" id="UP000595460"/>
    </source>
</evidence>
<dbReference type="EMBL" id="CP068047">
    <property type="protein sequence ID" value="QQR35799.1"/>
    <property type="molecule type" value="Genomic_DNA"/>
</dbReference>
<dbReference type="Gene3D" id="3.30.450.20">
    <property type="entry name" value="PAS domain"/>
    <property type="match status" value="1"/>
</dbReference>
<dbReference type="Gene3D" id="6.10.340.10">
    <property type="match status" value="1"/>
</dbReference>
<organism evidence="5 6">
    <name type="scientific">Devosia oryziradicis</name>
    <dbReference type="NCBI Taxonomy" id="2801335"/>
    <lineage>
        <taxon>Bacteria</taxon>
        <taxon>Pseudomonadati</taxon>
        <taxon>Pseudomonadota</taxon>
        <taxon>Alphaproteobacteria</taxon>
        <taxon>Hyphomicrobiales</taxon>
        <taxon>Devosiaceae</taxon>
        <taxon>Devosia</taxon>
    </lineage>
</organism>
<evidence type="ECO:0000256" key="2">
    <source>
        <dbReference type="ARBA" id="ARBA00034247"/>
    </source>
</evidence>
<reference evidence="5 6" key="1">
    <citation type="submission" date="2021-01" db="EMBL/GenBank/DDBJ databases">
        <title>Genome seq and assembly of Devosia sp. G19.</title>
        <authorList>
            <person name="Chhetri G."/>
        </authorList>
    </citation>
    <scope>NUCLEOTIDE SEQUENCE [LARGE SCALE GENOMIC DNA]</scope>
    <source>
        <strain evidence="5 6">G19</strain>
    </source>
</reference>
<evidence type="ECO:0000256" key="1">
    <source>
        <dbReference type="ARBA" id="ARBA00012528"/>
    </source>
</evidence>
<dbReference type="SUPFAM" id="SSF55073">
    <property type="entry name" value="Nucleotide cyclase"/>
    <property type="match status" value="1"/>
</dbReference>
<sequence length="588" mass="63264">MPRTIVTKFLKLRDRTTLGQQVAVVTAILCLALALTVAATAAFVARQQATARAEAEIIGIASNMAERLDARMFERFREVRNLAELEPLRAVWDGDEATIRSILEQLQASLPEYAWIGFALPDGTVKAATGSMLEGVSVAERPWFMDGINGLTVKDVHDAKLLAELLGSQANGEPFRFVDVAVPVKNAAGATIGVLGAHMSWTWASVVRDTVLQTTDRALDTQIWVLRSDGTALLGPEYGSAPFGQSTIEAIAATGRLSFSDMAGAVDHLNAAVTTKGYLDYPGLGWTVVARRPLDLALAQANQLALAIVMIGIAFALAGAVIASLLARGLTRPLSELADGIDSIGRDPGATMIARDHSSRDVSQLTVAIRSLLRRLGVAETAQEAAQREAAASRQQLVERTERLGEDINALQILADTDPLTGLLNRRAFHVFGVDAMNYFKRHKRDVGVLVIDIDFFKRINDTYGHSVGDDVIRAVGGVVQAEARTIDKVARFGGEEFVVLMRETEKEGPAVLAERIRQTIAGKLVDHPEHGTIHVTVSIGAAMAVASDRDIEDVIERADRALYEAKATGRNRVVSGEAEPSQNRSAA</sequence>
<gene>
    <name evidence="5" type="ORF">JI749_15850</name>
</gene>
<name>A0ABX7BXN6_9HYPH</name>
<proteinExistence type="predicted"/>
<keyword evidence="3" id="KW-0472">Membrane</keyword>
<dbReference type="Pfam" id="PF00990">
    <property type="entry name" value="GGDEF"/>
    <property type="match status" value="1"/>
</dbReference>
<dbReference type="Gene3D" id="3.30.70.270">
    <property type="match status" value="1"/>
</dbReference>
<dbReference type="InterPro" id="IPR050469">
    <property type="entry name" value="Diguanylate_Cyclase"/>
</dbReference>
<keyword evidence="6" id="KW-1185">Reference proteome</keyword>
<dbReference type="RefSeq" id="WP_201656132.1">
    <property type="nucleotide sequence ID" value="NZ_CP068047.1"/>
</dbReference>
<evidence type="ECO:0000313" key="5">
    <source>
        <dbReference type="EMBL" id="QQR35799.1"/>
    </source>
</evidence>
<keyword evidence="3" id="KW-1133">Transmembrane helix</keyword>
<dbReference type="EC" id="2.7.7.65" evidence="1"/>